<protein>
    <submittedName>
        <fullName evidence="2">Uncharacterized protein</fullName>
    </submittedName>
</protein>
<organism evidence="2">
    <name type="scientific">marine metagenome</name>
    <dbReference type="NCBI Taxonomy" id="408172"/>
    <lineage>
        <taxon>unclassified sequences</taxon>
        <taxon>metagenomes</taxon>
        <taxon>ecological metagenomes</taxon>
    </lineage>
</organism>
<feature type="non-terminal residue" evidence="2">
    <location>
        <position position="32"/>
    </location>
</feature>
<dbReference type="AlphaFoldDB" id="A0A382UTZ7"/>
<proteinExistence type="predicted"/>
<sequence length="32" mass="3703">MGRKRRQKQNPKKSLSPFEGVEGKLQQAISLY</sequence>
<feature type="region of interest" description="Disordered" evidence="1">
    <location>
        <begin position="1"/>
        <end position="20"/>
    </location>
</feature>
<name>A0A382UTZ7_9ZZZZ</name>
<feature type="compositionally biased region" description="Basic residues" evidence="1">
    <location>
        <begin position="1"/>
        <end position="11"/>
    </location>
</feature>
<accession>A0A382UTZ7</accession>
<evidence type="ECO:0000313" key="2">
    <source>
        <dbReference type="EMBL" id="SVD37712.1"/>
    </source>
</evidence>
<reference evidence="2" key="1">
    <citation type="submission" date="2018-05" db="EMBL/GenBank/DDBJ databases">
        <authorList>
            <person name="Lanie J.A."/>
            <person name="Ng W.-L."/>
            <person name="Kazmierczak K.M."/>
            <person name="Andrzejewski T.M."/>
            <person name="Davidsen T.M."/>
            <person name="Wayne K.J."/>
            <person name="Tettelin H."/>
            <person name="Glass J.I."/>
            <person name="Rusch D."/>
            <person name="Podicherti R."/>
            <person name="Tsui H.-C.T."/>
            <person name="Winkler M.E."/>
        </authorList>
    </citation>
    <scope>NUCLEOTIDE SEQUENCE</scope>
</reference>
<gene>
    <name evidence="2" type="ORF">METZ01_LOCUS390566</name>
</gene>
<dbReference type="EMBL" id="UINC01146780">
    <property type="protein sequence ID" value="SVD37712.1"/>
    <property type="molecule type" value="Genomic_DNA"/>
</dbReference>
<evidence type="ECO:0000256" key="1">
    <source>
        <dbReference type="SAM" id="MobiDB-lite"/>
    </source>
</evidence>